<reference evidence="2 3" key="1">
    <citation type="journal article" date="2019" name="Genome Biol. Evol.">
        <title>Insights into the evolution of the New World diploid cottons (Gossypium, subgenus Houzingenia) based on genome sequencing.</title>
        <authorList>
            <person name="Grover C.E."/>
            <person name="Arick M.A. 2nd"/>
            <person name="Thrash A."/>
            <person name="Conover J.L."/>
            <person name="Sanders W.S."/>
            <person name="Peterson D.G."/>
            <person name="Frelichowski J.E."/>
            <person name="Scheffler J.A."/>
            <person name="Scheffler B.E."/>
            <person name="Wendel J.F."/>
        </authorList>
    </citation>
    <scope>NUCLEOTIDE SEQUENCE [LARGE SCALE GENOMIC DNA]</scope>
    <source>
        <strain evidence="2">0</strain>
        <tissue evidence="2">Leaf</tissue>
    </source>
</reference>
<dbReference type="AlphaFoldDB" id="A0A7J9GSA2"/>
<dbReference type="Proteomes" id="UP000593560">
    <property type="component" value="Unassembled WGS sequence"/>
</dbReference>
<evidence type="ECO:0000313" key="2">
    <source>
        <dbReference type="EMBL" id="MBA0799655.1"/>
    </source>
</evidence>
<sequence>MKNLAIFFKWLYSLEQWIDMIMKEQLKNTRAEYIVIIFYKPQYFMQNGPTTQLGSFPNLGIEPTTPYQEQLKKALEDYQSNIPDPKEWSQDYPWFCSNARENTPAWIDSQERTSPMDVERNSNSSQDSLEQKLEQLETKRYRAKEEKVKKIEELNLTSDISKGYESD</sequence>
<feature type="region of interest" description="Disordered" evidence="1">
    <location>
        <begin position="106"/>
        <end position="144"/>
    </location>
</feature>
<accession>A0A7J9GSA2</accession>
<proteinExistence type="predicted"/>
<dbReference type="EMBL" id="JABFAD010000006">
    <property type="protein sequence ID" value="MBA0799655.1"/>
    <property type="molecule type" value="Genomic_DNA"/>
</dbReference>
<name>A0A7J9GSA2_9ROSI</name>
<feature type="compositionally biased region" description="Basic and acidic residues" evidence="1">
    <location>
        <begin position="129"/>
        <end position="144"/>
    </location>
</feature>
<evidence type="ECO:0000313" key="3">
    <source>
        <dbReference type="Proteomes" id="UP000593560"/>
    </source>
</evidence>
<comment type="caution">
    <text evidence="2">The sequence shown here is derived from an EMBL/GenBank/DDBJ whole genome shotgun (WGS) entry which is preliminary data.</text>
</comment>
<evidence type="ECO:0000256" key="1">
    <source>
        <dbReference type="SAM" id="MobiDB-lite"/>
    </source>
</evidence>
<protein>
    <submittedName>
        <fullName evidence="2">Uncharacterized protein</fullName>
    </submittedName>
</protein>
<keyword evidence="3" id="KW-1185">Reference proteome</keyword>
<dbReference type="OrthoDB" id="982559at2759"/>
<organism evidence="2 3">
    <name type="scientific">Gossypium harknessii</name>
    <dbReference type="NCBI Taxonomy" id="34285"/>
    <lineage>
        <taxon>Eukaryota</taxon>
        <taxon>Viridiplantae</taxon>
        <taxon>Streptophyta</taxon>
        <taxon>Embryophyta</taxon>
        <taxon>Tracheophyta</taxon>
        <taxon>Spermatophyta</taxon>
        <taxon>Magnoliopsida</taxon>
        <taxon>eudicotyledons</taxon>
        <taxon>Gunneridae</taxon>
        <taxon>Pentapetalae</taxon>
        <taxon>rosids</taxon>
        <taxon>malvids</taxon>
        <taxon>Malvales</taxon>
        <taxon>Malvaceae</taxon>
        <taxon>Malvoideae</taxon>
        <taxon>Gossypium</taxon>
    </lineage>
</organism>
<gene>
    <name evidence="2" type="ORF">Gohar_010159</name>
</gene>